<reference evidence="1" key="1">
    <citation type="journal article" date="2021" name="Proc. Natl. Acad. Sci. U.S.A.">
        <title>A Catalog of Tens of Thousands of Viruses from Human Metagenomes Reveals Hidden Associations with Chronic Diseases.</title>
        <authorList>
            <person name="Tisza M.J."/>
            <person name="Buck C.B."/>
        </authorList>
    </citation>
    <scope>NUCLEOTIDE SEQUENCE</scope>
    <source>
        <strain evidence="1">Ctoyo6</strain>
    </source>
</reference>
<evidence type="ECO:0000313" key="1">
    <source>
        <dbReference type="EMBL" id="DAF88891.1"/>
    </source>
</evidence>
<dbReference type="EMBL" id="BK015998">
    <property type="protein sequence ID" value="DAF88891.1"/>
    <property type="molecule type" value="Genomic_DNA"/>
</dbReference>
<accession>A0A8S5U362</accession>
<sequence length="244" mass="28649">MSVKPILFNTEMVRAILDGRKTCTRRVIKSQPDEKHIYPLGYVTDSTEKKNVGCFGFGIDEYSGSVQYAKQPYHPGDILYVRETWQCWRAHRYEATADIRFRAGGDDVRLQFANGSTDSIDRYDFDTFVHKWFSHNGEWKPSLFMPKEAARIWLKVTDVRVERLQEITEDGAKAEGINEEWAMSWWSPTYYDPDSGGYPKYRDTFAFEVWNKTIKKSDIGRYGWYANPWVWVVEFERCEKPEGV</sequence>
<organism evidence="1">
    <name type="scientific">Siphoviridae sp. ctoyo6</name>
    <dbReference type="NCBI Taxonomy" id="2825674"/>
    <lineage>
        <taxon>Viruses</taxon>
        <taxon>Duplodnaviria</taxon>
        <taxon>Heunggongvirae</taxon>
        <taxon>Uroviricota</taxon>
        <taxon>Caudoviricetes</taxon>
    </lineage>
</organism>
<protein>
    <submittedName>
        <fullName evidence="1">ASCH domain protein</fullName>
    </submittedName>
</protein>
<name>A0A8S5U362_9CAUD</name>
<proteinExistence type="predicted"/>